<dbReference type="InterPro" id="IPR036542">
    <property type="entry name" value="PTS_IIA_lac/cel_sf"/>
</dbReference>
<accession>A0A1M6LR04</accession>
<evidence type="ECO:0000313" key="8">
    <source>
        <dbReference type="EMBL" id="SHJ73627.1"/>
    </source>
</evidence>
<proteinExistence type="predicted"/>
<feature type="modified residue" description="Phosphohistidine; by HPr" evidence="7">
    <location>
        <position position="76"/>
    </location>
</feature>
<keyword evidence="1" id="KW-0813">Transport</keyword>
<keyword evidence="2" id="KW-0762">Sugar transport</keyword>
<feature type="active site" description="Tele-phosphohistidine intermediate" evidence="5">
    <location>
        <position position="76"/>
    </location>
</feature>
<organism evidence="8 9">
    <name type="scientific">Clostridium amylolyticum</name>
    <dbReference type="NCBI Taxonomy" id="1121298"/>
    <lineage>
        <taxon>Bacteria</taxon>
        <taxon>Bacillati</taxon>
        <taxon>Bacillota</taxon>
        <taxon>Clostridia</taxon>
        <taxon>Eubacteriales</taxon>
        <taxon>Clostridiaceae</taxon>
        <taxon>Clostridium</taxon>
    </lineage>
</organism>
<name>A0A1M6LR04_9CLOT</name>
<sequence length="102" mass="11858">MDNNELISFEIISNVGAAKSIYMEIINKCENKEFDSVEEMLEEAEEYLLQGHKKHMELVQREASGDKVELSLLLMHAEDQLMNAELIKLLAQKFMHLYKEVL</sequence>
<dbReference type="STRING" id="1121298.SAMN05444401_3748"/>
<evidence type="ECO:0000256" key="4">
    <source>
        <dbReference type="ARBA" id="ARBA00022683"/>
    </source>
</evidence>
<dbReference type="Pfam" id="PF02255">
    <property type="entry name" value="PTS_IIA"/>
    <property type="match status" value="1"/>
</dbReference>
<dbReference type="Gene3D" id="1.20.58.80">
    <property type="entry name" value="Phosphotransferase system, lactose/cellobiose-type IIA subunit"/>
    <property type="match status" value="1"/>
</dbReference>
<evidence type="ECO:0000256" key="6">
    <source>
        <dbReference type="PIRSR" id="PIRSR000699-2"/>
    </source>
</evidence>
<dbReference type="OrthoDB" id="389577at2"/>
<dbReference type="InterPro" id="IPR003188">
    <property type="entry name" value="PTS_IIA_lac/cel"/>
</dbReference>
<evidence type="ECO:0000256" key="1">
    <source>
        <dbReference type="ARBA" id="ARBA00022448"/>
    </source>
</evidence>
<keyword evidence="3" id="KW-0808">Transferase</keyword>
<dbReference type="GO" id="GO:0046872">
    <property type="term" value="F:metal ion binding"/>
    <property type="evidence" value="ECO:0007669"/>
    <property type="project" value="UniProtKB-KW"/>
</dbReference>
<dbReference type="AlphaFoldDB" id="A0A1M6LR04"/>
<keyword evidence="6" id="KW-0479">Metal-binding</keyword>
<evidence type="ECO:0000256" key="5">
    <source>
        <dbReference type="PIRSR" id="PIRSR000699-1"/>
    </source>
</evidence>
<dbReference type="RefSeq" id="WP_073010324.1">
    <property type="nucleotide sequence ID" value="NZ_FQZO01000007.1"/>
</dbReference>
<gene>
    <name evidence="8" type="ORF">SAMN05444401_3748</name>
</gene>
<evidence type="ECO:0000256" key="3">
    <source>
        <dbReference type="ARBA" id="ARBA00022679"/>
    </source>
</evidence>
<dbReference type="PROSITE" id="PS51095">
    <property type="entry name" value="PTS_EIIA_TYPE_3"/>
    <property type="match status" value="1"/>
</dbReference>
<evidence type="ECO:0000256" key="7">
    <source>
        <dbReference type="PROSITE-ProRule" id="PRU00418"/>
    </source>
</evidence>
<dbReference type="SUPFAM" id="SSF46973">
    <property type="entry name" value="Enzyme IIa from lactose specific PTS, IIa-lac"/>
    <property type="match status" value="1"/>
</dbReference>
<reference evidence="8 9" key="1">
    <citation type="submission" date="2016-11" db="EMBL/GenBank/DDBJ databases">
        <authorList>
            <person name="Jaros S."/>
            <person name="Januszkiewicz K."/>
            <person name="Wedrychowicz H."/>
        </authorList>
    </citation>
    <scope>NUCLEOTIDE SEQUENCE [LARGE SCALE GENOMIC DNA]</scope>
    <source>
        <strain evidence="8 9">DSM 21864</strain>
    </source>
</reference>
<comment type="cofactor">
    <cofactor evidence="6">
        <name>Mg(2+)</name>
        <dbReference type="ChEBI" id="CHEBI:18420"/>
    </cofactor>
    <text evidence="6">Binds 1 Mg(2+) ion per trimer.</text>
</comment>
<dbReference type="Proteomes" id="UP000184080">
    <property type="component" value="Unassembled WGS sequence"/>
</dbReference>
<keyword evidence="6" id="KW-0460">Magnesium</keyword>
<protein>
    <submittedName>
        <fullName evidence="8">PTS system, cellobiose-specific IIA component</fullName>
    </submittedName>
</protein>
<keyword evidence="4" id="KW-0598">Phosphotransferase system</keyword>
<feature type="binding site" evidence="6">
    <location>
        <position position="79"/>
    </location>
    <ligand>
        <name>Mg(2+)</name>
        <dbReference type="ChEBI" id="CHEBI:18420"/>
        <note>ligand shared between all trimeric partners</note>
    </ligand>
</feature>
<dbReference type="GO" id="GO:0016740">
    <property type="term" value="F:transferase activity"/>
    <property type="evidence" value="ECO:0007669"/>
    <property type="project" value="UniProtKB-KW"/>
</dbReference>
<dbReference type="PIRSF" id="PIRSF000699">
    <property type="entry name" value="PTS_IILac_III"/>
    <property type="match status" value="1"/>
</dbReference>
<keyword evidence="9" id="KW-1185">Reference proteome</keyword>
<evidence type="ECO:0000313" key="9">
    <source>
        <dbReference type="Proteomes" id="UP000184080"/>
    </source>
</evidence>
<dbReference type="PANTHER" id="PTHR34382">
    <property type="entry name" value="PTS SYSTEM N,N'-DIACETYLCHITOBIOSE-SPECIFIC EIIA COMPONENT"/>
    <property type="match status" value="1"/>
</dbReference>
<evidence type="ECO:0000256" key="2">
    <source>
        <dbReference type="ARBA" id="ARBA00022597"/>
    </source>
</evidence>
<dbReference type="EMBL" id="FQZO01000007">
    <property type="protein sequence ID" value="SHJ73627.1"/>
    <property type="molecule type" value="Genomic_DNA"/>
</dbReference>
<dbReference type="GO" id="GO:0009401">
    <property type="term" value="P:phosphoenolpyruvate-dependent sugar phosphotransferase system"/>
    <property type="evidence" value="ECO:0007669"/>
    <property type="project" value="UniProtKB-KW"/>
</dbReference>
<dbReference type="PANTHER" id="PTHR34382:SF7">
    <property type="entry name" value="PTS SYSTEM N,N'-DIACETYLCHITOBIOSE-SPECIFIC EIIA COMPONENT"/>
    <property type="match status" value="1"/>
</dbReference>